<dbReference type="Pfam" id="PF00005">
    <property type="entry name" value="ABC_tran"/>
    <property type="match status" value="1"/>
</dbReference>
<dbReference type="Proteomes" id="UP000008922">
    <property type="component" value="Chromosome"/>
</dbReference>
<keyword evidence="2" id="KW-0813">Transport</keyword>
<dbReference type="GO" id="GO:0005524">
    <property type="term" value="F:ATP binding"/>
    <property type="evidence" value="ECO:0007669"/>
    <property type="project" value="UniProtKB-KW"/>
</dbReference>
<keyword evidence="6 8" id="KW-1133">Transmembrane helix</keyword>
<keyword evidence="4" id="KW-0547">Nucleotide-binding</keyword>
<dbReference type="Pfam" id="PF00664">
    <property type="entry name" value="ABC_membrane"/>
    <property type="match status" value="1"/>
</dbReference>
<evidence type="ECO:0000259" key="10">
    <source>
        <dbReference type="PROSITE" id="PS50929"/>
    </source>
</evidence>
<organism evidence="11 12">
    <name type="scientific">Anaerolinea thermophila (strain DSM 14523 / JCM 11388 / NBRC 100420 / UNI-1)</name>
    <dbReference type="NCBI Taxonomy" id="926569"/>
    <lineage>
        <taxon>Bacteria</taxon>
        <taxon>Bacillati</taxon>
        <taxon>Chloroflexota</taxon>
        <taxon>Anaerolineae</taxon>
        <taxon>Anaerolineales</taxon>
        <taxon>Anaerolineaceae</taxon>
        <taxon>Anaerolinea</taxon>
    </lineage>
</organism>
<evidence type="ECO:0000256" key="2">
    <source>
        <dbReference type="ARBA" id="ARBA00022448"/>
    </source>
</evidence>
<dbReference type="SMART" id="SM00382">
    <property type="entry name" value="AAA"/>
    <property type="match status" value="1"/>
</dbReference>
<gene>
    <name evidence="11" type="ordered locus">ANT_02610</name>
</gene>
<dbReference type="AlphaFoldDB" id="E8MZW0"/>
<feature type="domain" description="ABC transporter" evidence="9">
    <location>
        <begin position="407"/>
        <end position="641"/>
    </location>
</feature>
<comment type="subcellular location">
    <subcellularLocation>
        <location evidence="1">Cell membrane</location>
        <topology evidence="1">Multi-pass membrane protein</topology>
    </subcellularLocation>
</comment>
<evidence type="ECO:0000256" key="5">
    <source>
        <dbReference type="ARBA" id="ARBA00022840"/>
    </source>
</evidence>
<feature type="transmembrane region" description="Helical" evidence="8">
    <location>
        <begin position="221"/>
        <end position="242"/>
    </location>
</feature>
<dbReference type="FunCoup" id="E8MZW0">
    <property type="interactions" value="346"/>
</dbReference>
<evidence type="ECO:0000313" key="11">
    <source>
        <dbReference type="EMBL" id="BAJ62295.1"/>
    </source>
</evidence>
<feature type="transmembrane region" description="Helical" evidence="8">
    <location>
        <begin position="314"/>
        <end position="331"/>
    </location>
</feature>
<dbReference type="InterPro" id="IPR017871">
    <property type="entry name" value="ABC_transporter-like_CS"/>
</dbReference>
<evidence type="ECO:0000256" key="8">
    <source>
        <dbReference type="SAM" id="Phobius"/>
    </source>
</evidence>
<dbReference type="PANTHER" id="PTHR24221">
    <property type="entry name" value="ATP-BINDING CASSETTE SUB-FAMILY B"/>
    <property type="match status" value="1"/>
</dbReference>
<name>E8MZW0_ANATU</name>
<dbReference type="InterPro" id="IPR027417">
    <property type="entry name" value="P-loop_NTPase"/>
</dbReference>
<dbReference type="RefSeq" id="WP_013558692.1">
    <property type="nucleotide sequence ID" value="NC_014960.1"/>
</dbReference>
<keyword evidence="12" id="KW-1185">Reference proteome</keyword>
<dbReference type="EMBL" id="AP012029">
    <property type="protein sequence ID" value="BAJ62295.1"/>
    <property type="molecule type" value="Genomic_DNA"/>
</dbReference>
<dbReference type="InterPro" id="IPR036640">
    <property type="entry name" value="ABC1_TM_sf"/>
</dbReference>
<proteinExistence type="predicted"/>
<sequence>MGMGRGPGGPMGMLAQETSKPVNPSVTLGRLFREFKPYTAILLLVLVMILANAWVQVISPDLTGQIVDCYLAPALAQQVQSQSGVPAALTGGTARLSDSGQNNCWYTKNPGGTKEEILRGLGGLILLITGLFVGGAIIGGLQFFLMSWAGQHVLKDLRVRVFDHLHNLSLKFFNENEAGNLMSRITNDMETLQQALNFALVQTASGLVLLVWVAITMLNKSVPYALVGMAMVPFMILATNWFSSRARQAFRVARKEIGRVSANLEESISGVREVQAFSREEQNIQAFRESSASYRDANIRAVAYTAALSPTLEALGYLAMALVTVVGGVYILNGKDFFGTSLSLGLVITFMGYVQRFNQPIQQISTLWANIQSAIAGAERIFGLLDTQPDVVDAPDAIEMPTIQGRVEFDHVHAEYVEGVPVLEDVSFTAEPGQTIAIVGPTGAGKTTIINLIPRFYDVKQGQIRIDGVDISRVRADSLRRQIGIVLQDTFLFSDTVMNNIRFGKPDASDEEVIAAAQLAHADNFIRRLPQGYQTILGEHGAGLSQGQRQLIAIARAALVNPRILILDEATSSVDTRTERQIQIALENLLRGRTSFVIAHRLSTIRNADQILVIENGRIVERGRHEELLAKRGAYYTLYMKQFVHGEATADSGVSAAPQPA</sequence>
<dbReference type="GO" id="GO:0016887">
    <property type="term" value="F:ATP hydrolysis activity"/>
    <property type="evidence" value="ECO:0007669"/>
    <property type="project" value="InterPro"/>
</dbReference>
<dbReference type="eggNOG" id="COG1132">
    <property type="taxonomic scope" value="Bacteria"/>
</dbReference>
<feature type="transmembrane region" description="Helical" evidence="8">
    <location>
        <begin position="38"/>
        <end position="55"/>
    </location>
</feature>
<dbReference type="PROSITE" id="PS50893">
    <property type="entry name" value="ABC_TRANSPORTER_2"/>
    <property type="match status" value="1"/>
</dbReference>
<dbReference type="PROSITE" id="PS50929">
    <property type="entry name" value="ABC_TM1F"/>
    <property type="match status" value="1"/>
</dbReference>
<keyword evidence="3 8" id="KW-0812">Transmembrane</keyword>
<keyword evidence="7 8" id="KW-0472">Membrane</keyword>
<feature type="transmembrane region" description="Helical" evidence="8">
    <location>
        <begin position="337"/>
        <end position="354"/>
    </location>
</feature>
<dbReference type="InterPro" id="IPR011527">
    <property type="entry name" value="ABC1_TM_dom"/>
</dbReference>
<reference evidence="11 12" key="1">
    <citation type="submission" date="2010-12" db="EMBL/GenBank/DDBJ databases">
        <title>Whole genome sequence of Anaerolinea thermophila UNI-1.</title>
        <authorList>
            <person name="Narita-Yamada S."/>
            <person name="Kishi E."/>
            <person name="Watanabe Y."/>
            <person name="Takasaki K."/>
            <person name="Ankai A."/>
            <person name="Oguchi A."/>
            <person name="Fukui S."/>
            <person name="Takahashi M."/>
            <person name="Yashiro I."/>
            <person name="Hosoyama A."/>
            <person name="Sekiguchi Y."/>
            <person name="Hanada S."/>
            <person name="Fujita N."/>
        </authorList>
    </citation>
    <scope>NUCLEOTIDE SEQUENCE [LARGE SCALE GENOMIC DNA]</scope>
    <source>
        <strain evidence="12">DSM 14523 / JCM 11388 / NBRC 100420 / UNI-1</strain>
    </source>
</reference>
<evidence type="ECO:0000313" key="12">
    <source>
        <dbReference type="Proteomes" id="UP000008922"/>
    </source>
</evidence>
<dbReference type="GO" id="GO:0005886">
    <property type="term" value="C:plasma membrane"/>
    <property type="evidence" value="ECO:0007669"/>
    <property type="project" value="UniProtKB-SubCell"/>
</dbReference>
<feature type="transmembrane region" description="Helical" evidence="8">
    <location>
        <begin position="195"/>
        <end position="215"/>
    </location>
</feature>
<dbReference type="InterPro" id="IPR003593">
    <property type="entry name" value="AAA+_ATPase"/>
</dbReference>
<dbReference type="InParanoid" id="E8MZW0"/>
<dbReference type="InterPro" id="IPR039421">
    <property type="entry name" value="Type_1_exporter"/>
</dbReference>
<evidence type="ECO:0000256" key="6">
    <source>
        <dbReference type="ARBA" id="ARBA00022989"/>
    </source>
</evidence>
<dbReference type="Gene3D" id="1.20.1560.10">
    <property type="entry name" value="ABC transporter type 1, transmembrane domain"/>
    <property type="match status" value="1"/>
</dbReference>
<dbReference type="GO" id="GO:0140359">
    <property type="term" value="F:ABC-type transporter activity"/>
    <property type="evidence" value="ECO:0007669"/>
    <property type="project" value="InterPro"/>
</dbReference>
<dbReference type="Gene3D" id="3.40.50.300">
    <property type="entry name" value="P-loop containing nucleotide triphosphate hydrolases"/>
    <property type="match status" value="1"/>
</dbReference>
<dbReference type="STRING" id="926569.ANT_02610"/>
<evidence type="ECO:0000256" key="7">
    <source>
        <dbReference type="ARBA" id="ARBA00023136"/>
    </source>
</evidence>
<feature type="transmembrane region" description="Helical" evidence="8">
    <location>
        <begin position="124"/>
        <end position="145"/>
    </location>
</feature>
<dbReference type="FunFam" id="3.40.50.300:FF:000287">
    <property type="entry name" value="Multidrug ABC transporter ATP-binding protein"/>
    <property type="match status" value="1"/>
</dbReference>
<evidence type="ECO:0000259" key="9">
    <source>
        <dbReference type="PROSITE" id="PS50893"/>
    </source>
</evidence>
<dbReference type="CDD" id="cd18547">
    <property type="entry name" value="ABC_6TM_Tm288_like"/>
    <property type="match status" value="1"/>
</dbReference>
<dbReference type="HOGENOM" id="CLU_000604_84_4_0"/>
<evidence type="ECO:0000256" key="3">
    <source>
        <dbReference type="ARBA" id="ARBA00022692"/>
    </source>
</evidence>
<dbReference type="PANTHER" id="PTHR24221:SF654">
    <property type="entry name" value="ATP-BINDING CASSETTE SUB-FAMILY B MEMBER 6"/>
    <property type="match status" value="1"/>
</dbReference>
<dbReference type="SUPFAM" id="SSF52540">
    <property type="entry name" value="P-loop containing nucleoside triphosphate hydrolases"/>
    <property type="match status" value="1"/>
</dbReference>
<keyword evidence="5" id="KW-0067">ATP-binding</keyword>
<evidence type="ECO:0000256" key="1">
    <source>
        <dbReference type="ARBA" id="ARBA00004651"/>
    </source>
</evidence>
<dbReference type="KEGG" id="atm:ANT_02610"/>
<dbReference type="GO" id="GO:0034040">
    <property type="term" value="F:ATPase-coupled lipid transmembrane transporter activity"/>
    <property type="evidence" value="ECO:0007669"/>
    <property type="project" value="TreeGrafter"/>
</dbReference>
<protein>
    <submittedName>
        <fullName evidence="11">ABC transporter</fullName>
    </submittedName>
</protein>
<feature type="domain" description="ABC transmembrane type-1" evidence="10">
    <location>
        <begin position="43"/>
        <end position="373"/>
    </location>
</feature>
<dbReference type="PROSITE" id="PS00211">
    <property type="entry name" value="ABC_TRANSPORTER_1"/>
    <property type="match status" value="1"/>
</dbReference>
<accession>E8MZW0</accession>
<dbReference type="SUPFAM" id="SSF90123">
    <property type="entry name" value="ABC transporter transmembrane region"/>
    <property type="match status" value="1"/>
</dbReference>
<evidence type="ECO:0000256" key="4">
    <source>
        <dbReference type="ARBA" id="ARBA00022741"/>
    </source>
</evidence>
<dbReference type="InterPro" id="IPR003439">
    <property type="entry name" value="ABC_transporter-like_ATP-bd"/>
</dbReference>